<dbReference type="InterPro" id="IPR029068">
    <property type="entry name" value="Glyas_Bleomycin-R_OHBP_Dase"/>
</dbReference>
<dbReference type="CDD" id="cd07262">
    <property type="entry name" value="VOC_like"/>
    <property type="match status" value="1"/>
</dbReference>
<keyword evidence="2" id="KW-0560">Oxidoreductase</keyword>
<sequence length="164" mass="17620">QPGPLHISQIVTIAHTPGLPNPPVKIGETRPSVPDMLDHLALQCADVGASADFYTRVFTSCGVRELMRYEGTGGAVVGLCGPDSFPRLWLGALVDDGARPVHLAITAPSRESVDAVFAAARDSGAAILHEPRLWPEYHPGYYGVFFRDPDGNNVEAVHHTFPGR</sequence>
<dbReference type="InterPro" id="IPR037523">
    <property type="entry name" value="VOC_core"/>
</dbReference>
<gene>
    <name evidence="2" type="ORF">SAMN06272737_13634</name>
</gene>
<dbReference type="EMBL" id="FZNO01000036">
    <property type="protein sequence ID" value="SNR89581.1"/>
    <property type="molecule type" value="Genomic_DNA"/>
</dbReference>
<feature type="domain" description="VOC" evidence="1">
    <location>
        <begin position="36"/>
        <end position="159"/>
    </location>
</feature>
<dbReference type="SUPFAM" id="SSF54593">
    <property type="entry name" value="Glyoxalase/Bleomycin resistance protein/Dihydroxybiphenyl dioxygenase"/>
    <property type="match status" value="1"/>
</dbReference>
<dbReference type="InterPro" id="IPR004360">
    <property type="entry name" value="Glyas_Fos-R_dOase_dom"/>
</dbReference>
<evidence type="ECO:0000259" key="1">
    <source>
        <dbReference type="PROSITE" id="PS51819"/>
    </source>
</evidence>
<dbReference type="GO" id="GO:0051213">
    <property type="term" value="F:dioxygenase activity"/>
    <property type="evidence" value="ECO:0007669"/>
    <property type="project" value="UniProtKB-KW"/>
</dbReference>
<dbReference type="PROSITE" id="PS51819">
    <property type="entry name" value="VOC"/>
    <property type="match status" value="1"/>
</dbReference>
<proteinExistence type="predicted"/>
<organism evidence="2 3">
    <name type="scientific">Blastococcus mobilis</name>
    <dbReference type="NCBI Taxonomy" id="1938746"/>
    <lineage>
        <taxon>Bacteria</taxon>
        <taxon>Bacillati</taxon>
        <taxon>Actinomycetota</taxon>
        <taxon>Actinomycetes</taxon>
        <taxon>Geodermatophilales</taxon>
        <taxon>Geodermatophilaceae</taxon>
        <taxon>Blastococcus</taxon>
    </lineage>
</organism>
<keyword evidence="2" id="KW-0223">Dioxygenase</keyword>
<evidence type="ECO:0000313" key="3">
    <source>
        <dbReference type="Proteomes" id="UP000198403"/>
    </source>
</evidence>
<feature type="non-terminal residue" evidence="2">
    <location>
        <position position="1"/>
    </location>
</feature>
<protein>
    <submittedName>
        <fullName evidence="2">Glyoxalase/Bleomycin resistance protein/Dioxygenase superfamily protein</fullName>
    </submittedName>
</protein>
<evidence type="ECO:0000313" key="2">
    <source>
        <dbReference type="EMBL" id="SNR89581.1"/>
    </source>
</evidence>
<dbReference type="Proteomes" id="UP000198403">
    <property type="component" value="Unassembled WGS sequence"/>
</dbReference>
<keyword evidence="3" id="KW-1185">Reference proteome</keyword>
<dbReference type="PANTHER" id="PTHR35006:SF2">
    <property type="entry name" value="GLYOXALASE FAMILY PROTEIN (AFU_ORTHOLOGUE AFUA_5G14830)"/>
    <property type="match status" value="1"/>
</dbReference>
<dbReference type="PANTHER" id="PTHR35006">
    <property type="entry name" value="GLYOXALASE FAMILY PROTEIN (AFU_ORTHOLOGUE AFUA_5G14830)"/>
    <property type="match status" value="1"/>
</dbReference>
<dbReference type="AlphaFoldDB" id="A0A239A2P7"/>
<dbReference type="Pfam" id="PF00903">
    <property type="entry name" value="Glyoxalase"/>
    <property type="match status" value="1"/>
</dbReference>
<accession>A0A239A2P7</accession>
<name>A0A239A2P7_9ACTN</name>
<reference evidence="2 3" key="1">
    <citation type="submission" date="2017-06" db="EMBL/GenBank/DDBJ databases">
        <authorList>
            <person name="Kim H.J."/>
            <person name="Triplett B.A."/>
        </authorList>
    </citation>
    <scope>NUCLEOTIDE SEQUENCE [LARGE SCALE GENOMIC DNA]</scope>
    <source>
        <strain evidence="2 3">DSM 44272</strain>
    </source>
</reference>
<dbReference type="Gene3D" id="3.10.180.10">
    <property type="entry name" value="2,3-Dihydroxybiphenyl 1,2-Dioxygenase, domain 1"/>
    <property type="match status" value="1"/>
</dbReference>